<gene>
    <name evidence="1" type="ORF">N0F65_006010</name>
</gene>
<reference evidence="1" key="1">
    <citation type="submission" date="2022-11" db="EMBL/GenBank/DDBJ databases">
        <authorList>
            <person name="Morgan W.R."/>
            <person name="Tartar A."/>
        </authorList>
    </citation>
    <scope>NUCLEOTIDE SEQUENCE</scope>
    <source>
        <strain evidence="1">ARSEF 373</strain>
    </source>
</reference>
<keyword evidence="2" id="KW-1185">Reference proteome</keyword>
<sequence length="97" mass="10497">MDLSKIPNSQIWDLNETGICGQSSRNKKMVIASTGMRATVRQTNDRTNVSALICVNANGGYVPPFFIPSDKSVCQAHTYGELQASPTAFLSTGLFVQ</sequence>
<dbReference type="EMBL" id="DAKRPA010000040">
    <property type="protein sequence ID" value="DBA01862.1"/>
    <property type="molecule type" value="Genomic_DNA"/>
</dbReference>
<dbReference type="AlphaFoldDB" id="A0AAV2Z896"/>
<accession>A0AAV2Z896</accession>
<organism evidence="1 2">
    <name type="scientific">Lagenidium giganteum</name>
    <dbReference type="NCBI Taxonomy" id="4803"/>
    <lineage>
        <taxon>Eukaryota</taxon>
        <taxon>Sar</taxon>
        <taxon>Stramenopiles</taxon>
        <taxon>Oomycota</taxon>
        <taxon>Peronosporomycetes</taxon>
        <taxon>Pythiales</taxon>
        <taxon>Pythiaceae</taxon>
    </lineage>
</organism>
<name>A0AAV2Z896_9STRA</name>
<proteinExistence type="predicted"/>
<reference evidence="1" key="2">
    <citation type="journal article" date="2023" name="Microbiol Resour">
        <title>Decontamination and Annotation of the Draft Genome Sequence of the Oomycete Lagenidium giganteum ARSEF 373.</title>
        <authorList>
            <person name="Morgan W.R."/>
            <person name="Tartar A."/>
        </authorList>
    </citation>
    <scope>NUCLEOTIDE SEQUENCE</scope>
    <source>
        <strain evidence="1">ARSEF 373</strain>
    </source>
</reference>
<protein>
    <submittedName>
        <fullName evidence="1">Uncharacterized protein</fullName>
    </submittedName>
</protein>
<evidence type="ECO:0000313" key="1">
    <source>
        <dbReference type="EMBL" id="DBA01862.1"/>
    </source>
</evidence>
<evidence type="ECO:0000313" key="2">
    <source>
        <dbReference type="Proteomes" id="UP001146120"/>
    </source>
</evidence>
<comment type="caution">
    <text evidence="1">The sequence shown here is derived from an EMBL/GenBank/DDBJ whole genome shotgun (WGS) entry which is preliminary data.</text>
</comment>
<dbReference type="Proteomes" id="UP001146120">
    <property type="component" value="Unassembled WGS sequence"/>
</dbReference>